<dbReference type="Gene3D" id="3.20.20.140">
    <property type="entry name" value="Metal-dependent hydrolases"/>
    <property type="match status" value="1"/>
</dbReference>
<dbReference type="OrthoDB" id="9787654at2"/>
<sequence>MSLRLDAHQHFWRYRPAEFGWIDGRMPGLQRDHLPADLQPHLQRAGFDGCVAVQARTQEEETDFLLDLAAQTPWVQAVVGWTDLRAADLVARLERRQGSRHLRGFRHPVQDEADPGAWLADVAANQGVATLQRHGYLYELLIHAETLPAATAFAARHDHGVLVLDHLGKPPGRVAPADYARLLAPLARLPHVHCKLSGLVTEADWHGWQAEQLLPYARIALEAFGPERLLFGSDWPVCTLAASYAEVVDLAEQALMDLTANERAAVFGGNAARLYGLGTQPREAVA</sequence>
<keyword evidence="3" id="KW-0378">Hydrolase</keyword>
<evidence type="ECO:0000256" key="1">
    <source>
        <dbReference type="ARBA" id="ARBA00038310"/>
    </source>
</evidence>
<accession>A0A0U4X3T1</accession>
<dbReference type="EMBL" id="CP013987">
    <property type="protein sequence ID" value="ALZ86068.1"/>
    <property type="molecule type" value="Genomic_DNA"/>
</dbReference>
<dbReference type="SUPFAM" id="SSF51556">
    <property type="entry name" value="Metallo-dependent hydrolases"/>
    <property type="match status" value="1"/>
</dbReference>
<dbReference type="Pfam" id="PF04909">
    <property type="entry name" value="Amidohydro_2"/>
    <property type="match status" value="1"/>
</dbReference>
<protein>
    <submittedName>
        <fullName evidence="3">Amidohydrolase</fullName>
    </submittedName>
</protein>
<gene>
    <name evidence="3" type="ORF">APT59_18365</name>
</gene>
<dbReference type="RefSeq" id="WP_059316175.1">
    <property type="nucleotide sequence ID" value="NZ_CP013987.1"/>
</dbReference>
<name>A0A0U4X3T1_9PSED</name>
<proteinExistence type="inferred from homology"/>
<feature type="domain" description="Amidohydrolase-related" evidence="2">
    <location>
        <begin position="6"/>
        <end position="277"/>
    </location>
</feature>
<dbReference type="PANTHER" id="PTHR43569:SF2">
    <property type="entry name" value="AMIDOHYDROLASE-RELATED DOMAIN-CONTAINING PROTEIN"/>
    <property type="match status" value="1"/>
</dbReference>
<dbReference type="InterPro" id="IPR006680">
    <property type="entry name" value="Amidohydro-rel"/>
</dbReference>
<dbReference type="InterPro" id="IPR032466">
    <property type="entry name" value="Metal_Hydrolase"/>
</dbReference>
<dbReference type="AlphaFoldDB" id="A0A0U4X3T1"/>
<dbReference type="InterPro" id="IPR052350">
    <property type="entry name" value="Metallo-dep_Lactonases"/>
</dbReference>
<dbReference type="KEGG" id="por:APT59_18365"/>
<dbReference type="Proteomes" id="UP000064137">
    <property type="component" value="Chromosome"/>
</dbReference>
<evidence type="ECO:0000259" key="2">
    <source>
        <dbReference type="Pfam" id="PF04909"/>
    </source>
</evidence>
<evidence type="ECO:0000313" key="3">
    <source>
        <dbReference type="EMBL" id="ALZ86068.1"/>
    </source>
</evidence>
<comment type="similarity">
    <text evidence="1">Belongs to the metallo-dependent hydrolases superfamily.</text>
</comment>
<dbReference type="GO" id="GO:0016787">
    <property type="term" value="F:hydrolase activity"/>
    <property type="evidence" value="ECO:0007669"/>
    <property type="project" value="UniProtKB-KW"/>
</dbReference>
<dbReference type="PANTHER" id="PTHR43569">
    <property type="entry name" value="AMIDOHYDROLASE"/>
    <property type="match status" value="1"/>
</dbReference>
<reference evidence="3" key="1">
    <citation type="submission" date="2016-01" db="EMBL/GenBank/DDBJ databases">
        <title>Annotation of Pseudomonas oryzihabitans USDA-ARS-USMARC-56511.</title>
        <authorList>
            <person name="Harhay G.P."/>
            <person name="Harhay D.M."/>
            <person name="Smith T.P.L."/>
            <person name="Bono J.L."/>
            <person name="Heaton M.P."/>
            <person name="Clawson M.L."/>
            <person name="Chitko-Mckown C.G."/>
            <person name="Capik S.F."/>
            <person name="DeDonder K.D."/>
            <person name="Apley M.D."/>
            <person name="Lubbers B.V."/>
            <person name="White B.J."/>
            <person name="Larson R.L."/>
        </authorList>
    </citation>
    <scope>NUCLEOTIDE SEQUENCE [LARGE SCALE GENOMIC DNA]</scope>
    <source>
        <strain evidence="3">USDA-ARS-USMARC-56511</strain>
    </source>
</reference>
<evidence type="ECO:0000313" key="4">
    <source>
        <dbReference type="Proteomes" id="UP000064137"/>
    </source>
</evidence>
<organism evidence="3 4">
    <name type="scientific">Pseudomonas oryzihabitans</name>
    <dbReference type="NCBI Taxonomy" id="47885"/>
    <lineage>
        <taxon>Bacteria</taxon>
        <taxon>Pseudomonadati</taxon>
        <taxon>Pseudomonadota</taxon>
        <taxon>Gammaproteobacteria</taxon>
        <taxon>Pseudomonadales</taxon>
        <taxon>Pseudomonadaceae</taxon>
        <taxon>Pseudomonas</taxon>
    </lineage>
</organism>